<dbReference type="InterPro" id="IPR006680">
    <property type="entry name" value="Amidohydro-rel"/>
</dbReference>
<keyword evidence="3" id="KW-1185">Reference proteome</keyword>
<dbReference type="EMBL" id="JABBKX010000004">
    <property type="protein sequence ID" value="NMJ42207.1"/>
    <property type="molecule type" value="Genomic_DNA"/>
</dbReference>
<dbReference type="InterPro" id="IPR051781">
    <property type="entry name" value="Metallo-dep_Hydrolase"/>
</dbReference>
<gene>
    <name evidence="2" type="ORF">GWK16_13205</name>
</gene>
<feature type="domain" description="Amidohydrolase-related" evidence="1">
    <location>
        <begin position="237"/>
        <end position="356"/>
    </location>
</feature>
<dbReference type="GO" id="GO:0019700">
    <property type="term" value="P:organic phosphonate catabolic process"/>
    <property type="evidence" value="ECO:0007669"/>
    <property type="project" value="InterPro"/>
</dbReference>
<dbReference type="PANTHER" id="PTHR43135">
    <property type="entry name" value="ALPHA-D-RIBOSE 1-METHYLPHOSPHONATE 5-TRIPHOSPHATE DIPHOSPHATASE"/>
    <property type="match status" value="1"/>
</dbReference>
<dbReference type="GO" id="GO:0016810">
    <property type="term" value="F:hydrolase activity, acting on carbon-nitrogen (but not peptide) bonds"/>
    <property type="evidence" value="ECO:0007669"/>
    <property type="project" value="InterPro"/>
</dbReference>
<dbReference type="NCBIfam" id="NF011990">
    <property type="entry name" value="PRK15446.2-6"/>
    <property type="match status" value="1"/>
</dbReference>
<dbReference type="Gene3D" id="3.20.20.140">
    <property type="entry name" value="Metal-dependent hydrolases"/>
    <property type="match status" value="2"/>
</dbReference>
<dbReference type="InterPro" id="IPR012696">
    <property type="entry name" value="PhnM"/>
</dbReference>
<dbReference type="Proteomes" id="UP000548582">
    <property type="component" value="Unassembled WGS sequence"/>
</dbReference>
<dbReference type="RefSeq" id="WP_170054452.1">
    <property type="nucleotide sequence ID" value="NZ_JABBKX010000004.1"/>
</dbReference>
<protein>
    <submittedName>
        <fullName evidence="2">Alpha-D-ribose 1-methylphosphonate 5-triphosphate diphosphatase</fullName>
    </submittedName>
</protein>
<dbReference type="AlphaFoldDB" id="A0A848EFI5"/>
<dbReference type="PANTHER" id="PTHR43135:SF3">
    <property type="entry name" value="ALPHA-D-RIBOSE 1-METHYLPHOSPHONATE 5-TRIPHOSPHATE DIPHOSPHATASE"/>
    <property type="match status" value="1"/>
</dbReference>
<dbReference type="SUPFAM" id="SSF51556">
    <property type="entry name" value="Metallo-dependent hydrolases"/>
    <property type="match status" value="1"/>
</dbReference>
<name>A0A848EFI5_9PROT</name>
<dbReference type="NCBIfam" id="NF011987">
    <property type="entry name" value="PRK15446.2-3"/>
    <property type="match status" value="1"/>
</dbReference>
<dbReference type="Gene3D" id="2.30.40.10">
    <property type="entry name" value="Urease, subunit C, domain 1"/>
    <property type="match status" value="2"/>
</dbReference>
<proteinExistence type="predicted"/>
<dbReference type="Pfam" id="PF01979">
    <property type="entry name" value="Amidohydro_1"/>
    <property type="match status" value="1"/>
</dbReference>
<evidence type="ECO:0000313" key="3">
    <source>
        <dbReference type="Proteomes" id="UP000548582"/>
    </source>
</evidence>
<dbReference type="InterPro" id="IPR032466">
    <property type="entry name" value="Metal_Hydrolase"/>
</dbReference>
<comment type="caution">
    <text evidence="2">The sequence shown here is derived from an EMBL/GenBank/DDBJ whole genome shotgun (WGS) entry which is preliminary data.</text>
</comment>
<dbReference type="InterPro" id="IPR011059">
    <property type="entry name" value="Metal-dep_hydrolase_composite"/>
</dbReference>
<evidence type="ECO:0000259" key="1">
    <source>
        <dbReference type="Pfam" id="PF01979"/>
    </source>
</evidence>
<sequence>MAWTITGGSVLRDGAMRAEDLALADGTVASAPAPEAARFDAQGLCVLPGIVDIHGDAHERQLQPRPGVDLPVPLALRDSAAQLIASGITTAYLGVTLSWEPGLRSLSAWRALKAALPTARAAAATDLRVHLRFEADNLDALDDALEGIADGSVHLLGFNDHTPGIMKKIGKPEQVAKFAGRAGMQAEAFRSLAESVAARRDEIPAARARLAEAARTAGIPMLSHDDATIEDRVHYRAHGATICEFPMAEAVAADARAAGEHVVMGAPNVVRGGSHIGWASAAPLAERGLVTVLASDYVWPAMLEAAFAMVRRGAMDLPRAWALVSANPAEACGLNDRGRIAPGLRGDVVLVDPATPSPVAVFAGGRLGWLAPGAETRIAR</sequence>
<dbReference type="SUPFAM" id="SSF51338">
    <property type="entry name" value="Composite domain of metallo-dependent hydrolases"/>
    <property type="match status" value="1"/>
</dbReference>
<evidence type="ECO:0000313" key="2">
    <source>
        <dbReference type="EMBL" id="NMJ42207.1"/>
    </source>
</evidence>
<reference evidence="2 3" key="1">
    <citation type="submission" date="2020-03" db="EMBL/GenBank/DDBJ databases">
        <authorList>
            <person name="Sun Q."/>
        </authorList>
    </citation>
    <scope>NUCLEOTIDE SEQUENCE [LARGE SCALE GENOMIC DNA]</scope>
    <source>
        <strain evidence="2 3">JC162</strain>
    </source>
</reference>
<accession>A0A848EFI5</accession>
<organism evidence="2 3">
    <name type="scientific">Neoroseomonas marina</name>
    <dbReference type="NCBI Taxonomy" id="1232220"/>
    <lineage>
        <taxon>Bacteria</taxon>
        <taxon>Pseudomonadati</taxon>
        <taxon>Pseudomonadota</taxon>
        <taxon>Alphaproteobacteria</taxon>
        <taxon>Acetobacterales</taxon>
        <taxon>Acetobacteraceae</taxon>
        <taxon>Neoroseomonas</taxon>
    </lineage>
</organism>
<dbReference type="PIRSF" id="PIRSF038971">
    <property type="entry name" value="PhnM"/>
    <property type="match status" value="1"/>
</dbReference>